<evidence type="ECO:0000256" key="1">
    <source>
        <dbReference type="SAM" id="Phobius"/>
    </source>
</evidence>
<dbReference type="KEGG" id="pste:PSTEL_10980"/>
<keyword evidence="1" id="KW-0472">Membrane</keyword>
<evidence type="ECO:0000313" key="2">
    <source>
        <dbReference type="EMBL" id="AIQ63526.1"/>
    </source>
</evidence>
<dbReference type="RefSeq" id="WP_038695120.1">
    <property type="nucleotide sequence ID" value="NZ_CP009286.1"/>
</dbReference>
<proteinExistence type="predicted"/>
<dbReference type="AlphaFoldDB" id="A0A089LPS2"/>
<keyword evidence="1" id="KW-0812">Transmembrane</keyword>
<organism evidence="2 3">
    <name type="scientific">Paenibacillus stellifer</name>
    <dbReference type="NCBI Taxonomy" id="169760"/>
    <lineage>
        <taxon>Bacteria</taxon>
        <taxon>Bacillati</taxon>
        <taxon>Bacillota</taxon>
        <taxon>Bacilli</taxon>
        <taxon>Bacillales</taxon>
        <taxon>Paenibacillaceae</taxon>
        <taxon>Paenibacillus</taxon>
    </lineage>
</organism>
<keyword evidence="1" id="KW-1133">Transmembrane helix</keyword>
<feature type="transmembrane region" description="Helical" evidence="1">
    <location>
        <begin position="34"/>
        <end position="56"/>
    </location>
</feature>
<name>A0A089LPS2_9BACL</name>
<dbReference type="HOGENOM" id="CLU_199886_0_0_9"/>
<dbReference type="STRING" id="169760.PSTEL_10980"/>
<accession>A0A089LPS2</accession>
<sequence>MNGESLAIYIVAVLCLGAVLILTKDRLDPKWRRILALISVIMIALAFVFVIVAFLAG</sequence>
<keyword evidence="2" id="KW-0808">Transferase</keyword>
<dbReference type="GO" id="GO:0016301">
    <property type="term" value="F:kinase activity"/>
    <property type="evidence" value="ECO:0007669"/>
    <property type="project" value="UniProtKB-KW"/>
</dbReference>
<keyword evidence="2" id="KW-0418">Kinase</keyword>
<feature type="transmembrane region" description="Helical" evidence="1">
    <location>
        <begin position="6"/>
        <end position="22"/>
    </location>
</feature>
<keyword evidence="3" id="KW-1185">Reference proteome</keyword>
<dbReference type="Proteomes" id="UP000029507">
    <property type="component" value="Chromosome"/>
</dbReference>
<gene>
    <name evidence="2" type="ORF">PSTEL_10980</name>
</gene>
<reference evidence="2 3" key="1">
    <citation type="submission" date="2014-08" db="EMBL/GenBank/DDBJ databases">
        <title>Comparative genomics of the Paenibacillus odorifer group.</title>
        <authorList>
            <person name="den Bakker H.C."/>
            <person name="Tsai Y.-C."/>
            <person name="Martin N."/>
            <person name="Korlach J."/>
            <person name="Wiedmann M."/>
        </authorList>
    </citation>
    <scope>NUCLEOTIDE SEQUENCE [LARGE SCALE GENOMIC DNA]</scope>
    <source>
        <strain evidence="2 3">DSM 14472</strain>
    </source>
</reference>
<evidence type="ECO:0000313" key="3">
    <source>
        <dbReference type="Proteomes" id="UP000029507"/>
    </source>
</evidence>
<dbReference type="EMBL" id="CP009286">
    <property type="protein sequence ID" value="AIQ63526.1"/>
    <property type="molecule type" value="Genomic_DNA"/>
</dbReference>
<protein>
    <submittedName>
        <fullName evidence="2">Signal transduction histidine kinase</fullName>
    </submittedName>
</protein>